<accession>A0A927QPZ1</accession>
<dbReference type="InterPro" id="IPR005031">
    <property type="entry name" value="COQ10_START"/>
</dbReference>
<dbReference type="RefSeq" id="WP_086800149.1">
    <property type="nucleotide sequence ID" value="NZ_JACYXT010000025.1"/>
</dbReference>
<evidence type="ECO:0000313" key="3">
    <source>
        <dbReference type="Proteomes" id="UP000661025"/>
    </source>
</evidence>
<protein>
    <submittedName>
        <fullName evidence="2">Aromatase/cyclase</fullName>
    </submittedName>
</protein>
<dbReference type="SUPFAM" id="SSF55961">
    <property type="entry name" value="Bet v1-like"/>
    <property type="match status" value="2"/>
</dbReference>
<sequence>MPEPRVHRAVSDVTASAPAGVLYGLIADATQWPLFFPPCVHVEQLDFDGSRERLRLWAVAGERVSSWVSSRRLDVSALRVEFTQDLPEAPITSMSGVWTVQPLGDRSRVTLEHSFTVADDAPADVSWVQEVTAANSRAQLDRLAWMAERWTRLDDLTLSFEDTVHVRAPAELIFDFLYRAEDWPAELPHVRTLEVSEKAPGVQVMSMGSLTVDGTAHESESVRICFPSAGRIVYKQTRTSPLLTAHTGEWLLEPDERGVNLTARHNVLLDERGATAVLGPDADTAEAARHVRDRIGQAGLLVLQYATQYALSAVRVL</sequence>
<dbReference type="Gene3D" id="3.30.530.20">
    <property type="match status" value="2"/>
</dbReference>
<evidence type="ECO:0000313" key="2">
    <source>
        <dbReference type="EMBL" id="MBD9729357.1"/>
    </source>
</evidence>
<reference evidence="2" key="1">
    <citation type="submission" date="2020-09" db="EMBL/GenBank/DDBJ databases">
        <title>Streptomyces canutascabiei sp. nov., which causes potato common scab and is distributed across the world.</title>
        <authorList>
            <person name="Nguyen H.P."/>
            <person name="Weisberg A.J."/>
            <person name="Chang J.H."/>
            <person name="Clarke C.R."/>
        </authorList>
    </citation>
    <scope>NUCLEOTIDE SEQUENCE</scope>
    <source>
        <strain evidence="2">ID-01-6.2a</strain>
    </source>
</reference>
<organism evidence="2 3">
    <name type="scientific">Streptomyces caniscabiei</name>
    <dbReference type="NCBI Taxonomy" id="2746961"/>
    <lineage>
        <taxon>Bacteria</taxon>
        <taxon>Bacillati</taxon>
        <taxon>Actinomycetota</taxon>
        <taxon>Actinomycetes</taxon>
        <taxon>Kitasatosporales</taxon>
        <taxon>Streptomycetaceae</taxon>
        <taxon>Streptomyces</taxon>
    </lineage>
</organism>
<dbReference type="AlphaFoldDB" id="A0A927QPZ1"/>
<dbReference type="Pfam" id="PF03364">
    <property type="entry name" value="Polyketide_cyc"/>
    <property type="match status" value="1"/>
</dbReference>
<dbReference type="Proteomes" id="UP000661025">
    <property type="component" value="Unassembled WGS sequence"/>
</dbReference>
<dbReference type="InterPro" id="IPR023393">
    <property type="entry name" value="START-like_dom_sf"/>
</dbReference>
<dbReference type="EMBL" id="JACYXT010000025">
    <property type="protein sequence ID" value="MBD9729357.1"/>
    <property type="molecule type" value="Genomic_DNA"/>
</dbReference>
<gene>
    <name evidence="2" type="ORF">IHE70_40475</name>
</gene>
<name>A0A927QPZ1_9ACTN</name>
<evidence type="ECO:0000259" key="1">
    <source>
        <dbReference type="Pfam" id="PF03364"/>
    </source>
</evidence>
<proteinExistence type="predicted"/>
<dbReference type="CDD" id="cd08861">
    <property type="entry name" value="OtcD1_ARO-CYC_like"/>
    <property type="match status" value="2"/>
</dbReference>
<feature type="domain" description="Coenzyme Q-binding protein COQ10 START" evidence="1">
    <location>
        <begin position="16"/>
        <end position="118"/>
    </location>
</feature>
<comment type="caution">
    <text evidence="2">The sequence shown here is derived from an EMBL/GenBank/DDBJ whole genome shotgun (WGS) entry which is preliminary data.</text>
</comment>